<dbReference type="KEGG" id="aarc:G127AT_12335"/>
<protein>
    <submittedName>
        <fullName evidence="2">Nitroreductase family protein</fullName>
    </submittedName>
</protein>
<dbReference type="Proteomes" id="UP000671914">
    <property type="component" value="Chromosome"/>
</dbReference>
<dbReference type="InterPro" id="IPR052544">
    <property type="entry name" value="Bacteriocin_Proc_Enz"/>
</dbReference>
<dbReference type="InterPro" id="IPR000415">
    <property type="entry name" value="Nitroreductase-like"/>
</dbReference>
<accession>A0A975FL33</accession>
<feature type="domain" description="Nitroreductase" evidence="1">
    <location>
        <begin position="356"/>
        <end position="516"/>
    </location>
</feature>
<dbReference type="PANTHER" id="PTHR43745">
    <property type="entry name" value="NITROREDUCTASE MJ1384-RELATED"/>
    <property type="match status" value="1"/>
</dbReference>
<name>A0A975FL33_9MICO</name>
<dbReference type="RefSeq" id="WP_210897308.1">
    <property type="nucleotide sequence ID" value="NZ_CP071696.1"/>
</dbReference>
<evidence type="ECO:0000259" key="1">
    <source>
        <dbReference type="Pfam" id="PF00881"/>
    </source>
</evidence>
<sequence>MSDAPAGLRPTRWDAVPPGTAATAYASLILNRVADGMPGDEQPVDWDHAPLTGGFAPDAPIRLLPLPEAGRGLLADRPAATLQTITDLCHIADGIAALRLSVNLNDRPEVHTLARSAKWGRTTASGGGRYTADLWLVQGAGGDLAPGIHRYSHVHNGWEQLDGHDRTEEVRAAIGDERAAHRYLVTTIDYWQSAFKYHDFAYQATAMDAGTLFGTFHRLVGDDVAGTWNMTLDEPALAAVLGIDARDDGVYAVQAWPAPDAAGGAPATRPDRGAPAAAAGLPVPVPVPAAGAYPIRRGAHRPQRFPTTLALQRDHAASPPPTRAVARTLAPVLTPDADRAARIAALAARETSFGRFTGEAVAAGAVRAALEAGAAAARALAGGTVRFDALVSATAVDGLPAGLHLWRDGRFERLDPEPQDAFLASTYFLQNYDGRRAAATVVLCANVFELAERDGVRGYRLANAAIGAGCQALLAAATEAGIGSGTALGFDARAHAEHAGLDLGETSPLLMIMLGRDDPRAGRLDVSATTIAAASGPRIGGRR</sequence>
<evidence type="ECO:0000313" key="2">
    <source>
        <dbReference type="EMBL" id="QTX04074.1"/>
    </source>
</evidence>
<dbReference type="AlphaFoldDB" id="A0A975FL33"/>
<evidence type="ECO:0000313" key="3">
    <source>
        <dbReference type="Proteomes" id="UP000671914"/>
    </source>
</evidence>
<organism evidence="2 3">
    <name type="scientific">Agromyces archimandritae</name>
    <dbReference type="NCBI Taxonomy" id="2781962"/>
    <lineage>
        <taxon>Bacteria</taxon>
        <taxon>Bacillati</taxon>
        <taxon>Actinomycetota</taxon>
        <taxon>Actinomycetes</taxon>
        <taxon>Micrococcales</taxon>
        <taxon>Microbacteriaceae</taxon>
        <taxon>Agromyces</taxon>
    </lineage>
</organism>
<dbReference type="InterPro" id="IPR029479">
    <property type="entry name" value="Nitroreductase"/>
</dbReference>
<reference evidence="2" key="1">
    <citation type="submission" date="2021-03" db="EMBL/GenBank/DDBJ databases">
        <title>Agromyces archimandritus sp. nov., isolated from the cockroach Archimandrita tessellata.</title>
        <authorList>
            <person name="Guzman J."/>
            <person name="Ortuzar M."/>
            <person name="Poehlein A."/>
            <person name="Daniel R."/>
            <person name="Trujillo M."/>
            <person name="Vilcinskas A."/>
        </authorList>
    </citation>
    <scope>NUCLEOTIDE SEQUENCE</scope>
    <source>
        <strain evidence="2">G127AT</strain>
    </source>
</reference>
<dbReference type="Gene3D" id="3.40.109.10">
    <property type="entry name" value="NADH Oxidase"/>
    <property type="match status" value="2"/>
</dbReference>
<dbReference type="SUPFAM" id="SSF55469">
    <property type="entry name" value="FMN-dependent nitroreductase-like"/>
    <property type="match status" value="1"/>
</dbReference>
<dbReference type="PANTHER" id="PTHR43745:SF2">
    <property type="entry name" value="NITROREDUCTASE MJ1384-RELATED"/>
    <property type="match status" value="1"/>
</dbReference>
<keyword evidence="3" id="KW-1185">Reference proteome</keyword>
<dbReference type="EMBL" id="CP071696">
    <property type="protein sequence ID" value="QTX04074.1"/>
    <property type="molecule type" value="Genomic_DNA"/>
</dbReference>
<gene>
    <name evidence="2" type="ORF">G127AT_12335</name>
</gene>
<proteinExistence type="predicted"/>
<dbReference type="GO" id="GO:0016491">
    <property type="term" value="F:oxidoreductase activity"/>
    <property type="evidence" value="ECO:0007669"/>
    <property type="project" value="InterPro"/>
</dbReference>
<dbReference type="Pfam" id="PF00881">
    <property type="entry name" value="Nitroreductase"/>
    <property type="match status" value="1"/>
</dbReference>